<feature type="transmembrane region" description="Helical" evidence="1">
    <location>
        <begin position="65"/>
        <end position="89"/>
    </location>
</feature>
<keyword evidence="3" id="KW-1185">Reference proteome</keyword>
<keyword evidence="1" id="KW-0812">Transmembrane</keyword>
<reference evidence="2 3" key="1">
    <citation type="journal article" date="2011" name="Int. J. Syst. Evol. Microbiol.">
        <title>Zhongshania antarctica gen. nov., sp. nov. and Zhongshania guokunii sp. nov., gammaproteobacteria respectively isolated from coastal attached (fast) ice and surface seawater of the Antarctic.</title>
        <authorList>
            <person name="Li H.J."/>
            <person name="Zhang X.Y."/>
            <person name="Chen C.X."/>
            <person name="Zhang Y.J."/>
            <person name="Gao Z.M."/>
            <person name="Yu Y."/>
            <person name="Chen X.L."/>
            <person name="Chen B."/>
            <person name="Zhang Y.Z."/>
        </authorList>
    </citation>
    <scope>NUCLEOTIDE SEQUENCE [LARGE SCALE GENOMIC DNA]</scope>
    <source>
        <strain evidence="2 3">R06B22</strain>
    </source>
</reference>
<feature type="transmembrane region" description="Helical" evidence="1">
    <location>
        <begin position="30"/>
        <end position="53"/>
    </location>
</feature>
<organism evidence="2 3">
    <name type="scientific">Zhongshania arctica</name>
    <dbReference type="NCBI Taxonomy" id="3238302"/>
    <lineage>
        <taxon>Bacteria</taxon>
        <taxon>Pseudomonadati</taxon>
        <taxon>Pseudomonadota</taxon>
        <taxon>Gammaproteobacteria</taxon>
        <taxon>Cellvibrionales</taxon>
        <taxon>Spongiibacteraceae</taxon>
        <taxon>Zhongshania</taxon>
    </lineage>
</organism>
<proteinExistence type="predicted"/>
<dbReference type="Proteomes" id="UP001557484">
    <property type="component" value="Unassembled WGS sequence"/>
</dbReference>
<keyword evidence="1" id="KW-0472">Membrane</keyword>
<dbReference type="EMBL" id="JBFRYB010000001">
    <property type="protein sequence ID" value="MEX1664242.1"/>
    <property type="molecule type" value="Genomic_DNA"/>
</dbReference>
<feature type="transmembrane region" description="Helical" evidence="1">
    <location>
        <begin position="5"/>
        <end position="24"/>
    </location>
</feature>
<gene>
    <name evidence="2" type="ORF">AB4875_02015</name>
</gene>
<evidence type="ECO:0000256" key="1">
    <source>
        <dbReference type="SAM" id="Phobius"/>
    </source>
</evidence>
<feature type="transmembrane region" description="Helical" evidence="1">
    <location>
        <begin position="101"/>
        <end position="121"/>
    </location>
</feature>
<accession>A0ABV3TSV2</accession>
<protein>
    <submittedName>
        <fullName evidence="2">Uncharacterized protein</fullName>
    </submittedName>
</protein>
<dbReference type="RefSeq" id="WP_368374367.1">
    <property type="nucleotide sequence ID" value="NZ_JBFRYB010000001.1"/>
</dbReference>
<evidence type="ECO:0000313" key="2">
    <source>
        <dbReference type="EMBL" id="MEX1664242.1"/>
    </source>
</evidence>
<sequence length="155" mass="17028">MLIKLAQFGLPIWFITSFSLWVWLPTPVLLAITPYVSAALLAAIGGILGLVLYQLHSGKHHRPKSFYGVLSAALLSPPVAFIFAYKLVIVLSLYPLRELAALAWFLSSMGAVLTVIVGRLMSDIVSAQPNYTYQNHLNTQAKPRQNLSPLQATPK</sequence>
<evidence type="ECO:0000313" key="3">
    <source>
        <dbReference type="Proteomes" id="UP001557484"/>
    </source>
</evidence>
<name>A0ABV3TSV2_9GAMM</name>
<keyword evidence="1" id="KW-1133">Transmembrane helix</keyword>
<comment type="caution">
    <text evidence="2">The sequence shown here is derived from an EMBL/GenBank/DDBJ whole genome shotgun (WGS) entry which is preliminary data.</text>
</comment>